<dbReference type="InterPro" id="IPR013785">
    <property type="entry name" value="Aldolase_TIM"/>
</dbReference>
<evidence type="ECO:0000256" key="3">
    <source>
        <dbReference type="ARBA" id="ARBA00022723"/>
    </source>
</evidence>
<dbReference type="InterPro" id="IPR027596">
    <property type="entry name" value="AmmeMemoSam_rS"/>
</dbReference>
<gene>
    <name evidence="8" type="ORF">Nlim_0819</name>
</gene>
<dbReference type="GO" id="GO:0051539">
    <property type="term" value="F:4 iron, 4 sulfur cluster binding"/>
    <property type="evidence" value="ECO:0007669"/>
    <property type="project" value="UniProtKB-KW"/>
</dbReference>
<keyword evidence="1" id="KW-0004">4Fe-4S</keyword>
<dbReference type="HOGENOM" id="CLU_044176_1_0_2"/>
<name>F3KK06_9ARCH</name>
<dbReference type="SUPFAM" id="SSF102114">
    <property type="entry name" value="Radical SAM enzymes"/>
    <property type="match status" value="1"/>
</dbReference>
<dbReference type="EMBL" id="AEGP01000033">
    <property type="protein sequence ID" value="EGG42173.1"/>
    <property type="molecule type" value="Genomic_DNA"/>
</dbReference>
<dbReference type="PROSITE" id="PS51918">
    <property type="entry name" value="RADICAL_SAM"/>
    <property type="match status" value="1"/>
</dbReference>
<keyword evidence="2 6" id="KW-0949">S-adenosyl-L-methionine</keyword>
<evidence type="ECO:0000256" key="1">
    <source>
        <dbReference type="ARBA" id="ARBA00022485"/>
    </source>
</evidence>
<evidence type="ECO:0000313" key="8">
    <source>
        <dbReference type="EMBL" id="EGG42173.1"/>
    </source>
</evidence>
<keyword evidence="5 6" id="KW-0411">Iron-sulfur</keyword>
<evidence type="ECO:0000256" key="5">
    <source>
        <dbReference type="ARBA" id="ARBA00023014"/>
    </source>
</evidence>
<dbReference type="InterPro" id="IPR034457">
    <property type="entry name" value="Organic_radical-activating"/>
</dbReference>
<accession>F3KK06</accession>
<keyword evidence="4 6" id="KW-0408">Iron</keyword>
<proteinExistence type="predicted"/>
<dbReference type="PANTHER" id="PTHR30352">
    <property type="entry name" value="PYRUVATE FORMATE-LYASE-ACTIVATING ENZYME"/>
    <property type="match status" value="1"/>
</dbReference>
<dbReference type="Proteomes" id="UP000004348">
    <property type="component" value="Chromosome"/>
</dbReference>
<dbReference type="SFLD" id="SFLDG01101">
    <property type="entry name" value="Uncharacterised_Radical_SAM_Su"/>
    <property type="match status" value="1"/>
</dbReference>
<comment type="caution">
    <text evidence="8">The sequence shown here is derived from an EMBL/GenBank/DDBJ whole genome shotgun (WGS) entry which is preliminary data.</text>
</comment>
<dbReference type="PATRIC" id="fig|886738.10.peg.905"/>
<dbReference type="SFLD" id="SFLDS00029">
    <property type="entry name" value="Radical_SAM"/>
    <property type="match status" value="1"/>
</dbReference>
<dbReference type="NCBIfam" id="TIGR04337">
    <property type="entry name" value="AmmeMemoSam_rS"/>
    <property type="match status" value="1"/>
</dbReference>
<sequence length="352" mass="40250">MQNESVLYERLANHKVRCLACARYCELGEDQVGLCGIRGNKGGKLVLYVYGKVAAAHIDPIEKKPVTHFMPGSKIFSIGTTGCNWLCKYCINFDLSQRRKIEGVDITPEKVVEKALETGCNGIAYTYNEPSIFLEYARDCGVLARKNGLFNIFVSNGYGTPESVSMMNEFLDSITVDFKGNGEEKFVRKYIGIPNSQPVFDTLLEIRDKTKIHVEITDLIVPKVGDDLEHAKKLCKFVYDEFGPDMPIHFLQFHPSYKMMEFPPTPVATLEKHHEIAKKEGLRYAYVGNVPGHPLEHTYCHECKKIAVRRYNFDILEWNLDDYNQCKYCGAKIPIVGKLNHTYKEKRFEFVF</sequence>
<feature type="binding site" evidence="6">
    <location>
        <position position="90"/>
    </location>
    <ligand>
        <name>[4Fe-4S] cluster</name>
        <dbReference type="ChEBI" id="CHEBI:49883"/>
        <note>4Fe-4S-S-AdoMet</note>
    </ligand>
</feature>
<keyword evidence="8" id="KW-0670">Pyruvate</keyword>
<comment type="cofactor">
    <cofactor evidence="6">
        <name>[4Fe-4S] cluster</name>
        <dbReference type="ChEBI" id="CHEBI:49883"/>
    </cofactor>
    <text evidence="6">Binds 1 [4Fe-4S] cluster. The cluster is coordinated with 3 cysteines and an exchangeable S-adenosyl-L-methionine.</text>
</comment>
<dbReference type="AlphaFoldDB" id="F3KK06"/>
<feature type="binding site" evidence="6">
    <location>
        <position position="87"/>
    </location>
    <ligand>
        <name>[4Fe-4S] cluster</name>
        <dbReference type="ChEBI" id="CHEBI:49883"/>
        <note>4Fe-4S-S-AdoMet</note>
    </ligand>
</feature>
<evidence type="ECO:0000259" key="7">
    <source>
        <dbReference type="PROSITE" id="PS51918"/>
    </source>
</evidence>
<evidence type="ECO:0000256" key="2">
    <source>
        <dbReference type="ARBA" id="ARBA00022691"/>
    </source>
</evidence>
<dbReference type="GO" id="GO:0046872">
    <property type="term" value="F:metal ion binding"/>
    <property type="evidence" value="ECO:0007669"/>
    <property type="project" value="UniProtKB-KW"/>
</dbReference>
<dbReference type="PIRSF" id="PIRSF004869">
    <property type="entry name" value="PflX_prd"/>
    <property type="match status" value="1"/>
</dbReference>
<feature type="domain" description="Radical SAM core" evidence="7">
    <location>
        <begin position="68"/>
        <end position="283"/>
    </location>
</feature>
<dbReference type="CDD" id="cd01335">
    <property type="entry name" value="Radical_SAM"/>
    <property type="match status" value="1"/>
</dbReference>
<organism evidence="8">
    <name type="scientific">Candidatus Nitrosarchaeum limnium SFB1</name>
    <dbReference type="NCBI Taxonomy" id="886738"/>
    <lineage>
        <taxon>Archaea</taxon>
        <taxon>Nitrososphaerota</taxon>
        <taxon>Nitrososphaeria</taxon>
        <taxon>Nitrosopumilales</taxon>
        <taxon>Nitrosopumilaceae</taxon>
        <taxon>Nitrosarchaeum</taxon>
    </lineage>
</organism>
<dbReference type="Pfam" id="PF04055">
    <property type="entry name" value="Radical_SAM"/>
    <property type="match status" value="1"/>
</dbReference>
<reference evidence="8" key="1">
    <citation type="journal article" date="2011" name="PLoS ONE">
        <title>Genome of a low-salinity ammonia-oxidizing archaeon determined by single-cell and metagenomic analysis.</title>
        <authorList>
            <person name="Blainey P.C."/>
            <person name="Mosier A.C."/>
            <person name="Potanina A."/>
            <person name="Francis C.A."/>
            <person name="Quake S.R."/>
        </authorList>
    </citation>
    <scope>NUCLEOTIDE SEQUENCE [LARGE SCALE GENOMIC DNA]</scope>
    <source>
        <strain evidence="8">SFB1</strain>
    </source>
</reference>
<dbReference type="InterPro" id="IPR007197">
    <property type="entry name" value="rSAM"/>
</dbReference>
<feature type="binding site" evidence="6">
    <location>
        <position position="83"/>
    </location>
    <ligand>
        <name>[4Fe-4S] cluster</name>
        <dbReference type="ChEBI" id="CHEBI:49883"/>
        <note>4Fe-4S-S-AdoMet</note>
    </ligand>
</feature>
<evidence type="ECO:0000256" key="4">
    <source>
        <dbReference type="ARBA" id="ARBA00023004"/>
    </source>
</evidence>
<dbReference type="Gene3D" id="3.20.20.70">
    <property type="entry name" value="Aldolase class I"/>
    <property type="match status" value="1"/>
</dbReference>
<dbReference type="InterPro" id="IPR016431">
    <property type="entry name" value="Pyrv-formate_lyase-activ_prd"/>
</dbReference>
<keyword evidence="8" id="KW-0456">Lyase</keyword>
<evidence type="ECO:0000256" key="6">
    <source>
        <dbReference type="PIRSR" id="PIRSR004869-50"/>
    </source>
</evidence>
<protein>
    <submittedName>
        <fullName evidence="8">Pyruvate-formate lyase-activating enzyme</fullName>
    </submittedName>
</protein>
<keyword evidence="3 6" id="KW-0479">Metal-binding</keyword>
<dbReference type="GO" id="GO:0016829">
    <property type="term" value="F:lyase activity"/>
    <property type="evidence" value="ECO:0007669"/>
    <property type="project" value="UniProtKB-KW"/>
</dbReference>
<dbReference type="PANTHER" id="PTHR30352:SF5">
    <property type="entry name" value="PYRUVATE FORMATE-LYASE 1-ACTIVATING ENZYME"/>
    <property type="match status" value="1"/>
</dbReference>
<dbReference type="STRING" id="886738.Nlim_0819"/>
<dbReference type="InterPro" id="IPR058240">
    <property type="entry name" value="rSAM_sf"/>
</dbReference>